<name>A0A1U7YP83_NICSY</name>
<dbReference type="InterPro" id="IPR000477">
    <property type="entry name" value="RT_dom"/>
</dbReference>
<dbReference type="AlphaFoldDB" id="A0A1U7YP83"/>
<evidence type="ECO:0000313" key="2">
    <source>
        <dbReference type="Proteomes" id="UP000189701"/>
    </source>
</evidence>
<evidence type="ECO:0000259" key="1">
    <source>
        <dbReference type="Pfam" id="PF00078"/>
    </source>
</evidence>
<gene>
    <name evidence="3" type="primary">LOC104246536</name>
</gene>
<dbReference type="PANTHER" id="PTHR46890:SF28">
    <property type="entry name" value="REVERSE TRANSCRIPTASE DOMAIN-CONTAINING PROTEIN"/>
    <property type="match status" value="1"/>
</dbReference>
<feature type="domain" description="Reverse transcriptase" evidence="1">
    <location>
        <begin position="63"/>
        <end position="143"/>
    </location>
</feature>
<dbReference type="Proteomes" id="UP000189701">
    <property type="component" value="Unplaced"/>
</dbReference>
<reference evidence="3" key="2">
    <citation type="submission" date="2025-08" db="UniProtKB">
        <authorList>
            <consortium name="RefSeq"/>
        </authorList>
    </citation>
    <scope>IDENTIFICATION</scope>
    <source>
        <tissue evidence="3">Leaf</tissue>
    </source>
</reference>
<protein>
    <submittedName>
        <fullName evidence="3">Uncharacterized protein LOC104246536</fullName>
    </submittedName>
</protein>
<sequence>MNPTSATGLDGMNGKIYQACWEVIKEDLFNVVLAFFRGCPMPRFMTSACLVLFPKVEFPNSIREFRPISLSNFINKIISKVICLRLGPILPRIISANQSGFVKDKNISKNIMIAQELFHGIKKPTEGSNVVIKLGMAKAYDRVS</sequence>
<reference evidence="2" key="1">
    <citation type="journal article" date="2013" name="Genome Biol.">
        <title>Reference genomes and transcriptomes of Nicotiana sylvestris and Nicotiana tomentosiformis.</title>
        <authorList>
            <person name="Sierro N."/>
            <person name="Battey J.N."/>
            <person name="Ouadi S."/>
            <person name="Bovet L."/>
            <person name="Goepfert S."/>
            <person name="Bakaher N."/>
            <person name="Peitsch M.C."/>
            <person name="Ivanov N.V."/>
        </authorList>
    </citation>
    <scope>NUCLEOTIDE SEQUENCE [LARGE SCALE GENOMIC DNA]</scope>
</reference>
<dbReference type="InterPro" id="IPR052343">
    <property type="entry name" value="Retrotransposon-Effector_Assoc"/>
</dbReference>
<keyword evidence="2" id="KW-1185">Reference proteome</keyword>
<dbReference type="STRING" id="4096.A0A1U7YP83"/>
<accession>A0A1U7YP83</accession>
<dbReference type="RefSeq" id="XP_009800650.1">
    <property type="nucleotide sequence ID" value="XM_009802348.1"/>
</dbReference>
<dbReference type="eggNOG" id="KOG1075">
    <property type="taxonomic scope" value="Eukaryota"/>
</dbReference>
<dbReference type="Pfam" id="PF00078">
    <property type="entry name" value="RVT_1"/>
    <property type="match status" value="1"/>
</dbReference>
<proteinExistence type="predicted"/>
<evidence type="ECO:0000313" key="3">
    <source>
        <dbReference type="RefSeq" id="XP_009800650.1"/>
    </source>
</evidence>
<organism evidence="2 3">
    <name type="scientific">Nicotiana sylvestris</name>
    <name type="common">Wood tobacco</name>
    <name type="synonym">South American tobacco</name>
    <dbReference type="NCBI Taxonomy" id="4096"/>
    <lineage>
        <taxon>Eukaryota</taxon>
        <taxon>Viridiplantae</taxon>
        <taxon>Streptophyta</taxon>
        <taxon>Embryophyta</taxon>
        <taxon>Tracheophyta</taxon>
        <taxon>Spermatophyta</taxon>
        <taxon>Magnoliopsida</taxon>
        <taxon>eudicotyledons</taxon>
        <taxon>Gunneridae</taxon>
        <taxon>Pentapetalae</taxon>
        <taxon>asterids</taxon>
        <taxon>lamiids</taxon>
        <taxon>Solanales</taxon>
        <taxon>Solanaceae</taxon>
        <taxon>Nicotianoideae</taxon>
        <taxon>Nicotianeae</taxon>
        <taxon>Nicotiana</taxon>
    </lineage>
</organism>
<dbReference type="PANTHER" id="PTHR46890">
    <property type="entry name" value="NON-LTR RETROLELEMENT REVERSE TRANSCRIPTASE-LIKE PROTEIN-RELATED"/>
    <property type="match status" value="1"/>
</dbReference>